<dbReference type="EMBL" id="CABFNB010000119">
    <property type="protein sequence ID" value="VTZ63647.1"/>
    <property type="molecule type" value="Genomic_DNA"/>
</dbReference>
<accession>A0A508X2A4</accession>
<feature type="compositionally biased region" description="Basic and acidic residues" evidence="1">
    <location>
        <begin position="216"/>
        <end position="226"/>
    </location>
</feature>
<feature type="compositionally biased region" description="Basic and acidic residues" evidence="1">
    <location>
        <begin position="184"/>
        <end position="209"/>
    </location>
</feature>
<dbReference type="AlphaFoldDB" id="A0A508X2A4"/>
<feature type="region of interest" description="Disordered" evidence="1">
    <location>
        <begin position="22"/>
        <end position="58"/>
    </location>
</feature>
<feature type="region of interest" description="Disordered" evidence="1">
    <location>
        <begin position="184"/>
        <end position="235"/>
    </location>
</feature>
<organism evidence="2">
    <name type="scientific">Sinorhizobium medicae</name>
    <dbReference type="NCBI Taxonomy" id="110321"/>
    <lineage>
        <taxon>Bacteria</taxon>
        <taxon>Pseudomonadati</taxon>
        <taxon>Pseudomonadota</taxon>
        <taxon>Alphaproteobacteria</taxon>
        <taxon>Hyphomicrobiales</taxon>
        <taxon>Rhizobiaceae</taxon>
        <taxon>Sinorhizobium/Ensifer group</taxon>
        <taxon>Sinorhizobium</taxon>
    </lineage>
</organism>
<evidence type="ECO:0000313" key="2">
    <source>
        <dbReference type="EMBL" id="VTZ63647.1"/>
    </source>
</evidence>
<dbReference type="Proteomes" id="UP000507954">
    <property type="component" value="Unassembled WGS sequence"/>
</dbReference>
<evidence type="ECO:0000256" key="1">
    <source>
        <dbReference type="SAM" id="MobiDB-lite"/>
    </source>
</evidence>
<gene>
    <name evidence="2" type="ORF">EMEDMD4_510024</name>
</gene>
<sequence length="323" mass="36161">MLELMRFRLGYEIGNRQIEHPACSHREQKTGDRLRQPLQQEPPCHGGKEKGEADKGGPSEYPALRALRFLIQRQFTDAHAFAEIVNTDRETDDQCNIGLECRANADRHAFDQFFRARCAGEHRYIAAARPASPVETVDRLFLVCFRTGHFPAIDVEIENVDQREAQQKSGDRKCKTCELHGGGHHFEGESAHENAGRKADGNGEHEARRPQRHGGHAPERRCDSRRGGNSQNDEEVIAHGRRALVFNAALSRRRDLLEGTLTRVLVRTPTHEFRAVAKAPIADMVEPDLDDEFRSDRLPFAAALAAPAAGATRRFTGEAGRLP</sequence>
<feature type="compositionally biased region" description="Basic and acidic residues" evidence="1">
    <location>
        <begin position="22"/>
        <end position="35"/>
    </location>
</feature>
<reference evidence="2" key="1">
    <citation type="submission" date="2019-06" db="EMBL/GenBank/DDBJ databases">
        <authorList>
            <person name="Le Quere A."/>
            <person name="Colella S."/>
        </authorList>
    </citation>
    <scope>NUCLEOTIDE SEQUENCE</scope>
    <source>
        <strain evidence="2">EmedicaeMD41</strain>
    </source>
</reference>
<feature type="compositionally biased region" description="Basic and acidic residues" evidence="1">
    <location>
        <begin position="46"/>
        <end position="57"/>
    </location>
</feature>
<name>A0A508X2A4_9HYPH</name>
<protein>
    <submittedName>
        <fullName evidence="2">Uncharacterized protein</fullName>
    </submittedName>
</protein>
<proteinExistence type="predicted"/>